<proteinExistence type="predicted"/>
<accession>A0ACC3SMF7</accession>
<dbReference type="Proteomes" id="UP001320706">
    <property type="component" value="Unassembled WGS sequence"/>
</dbReference>
<reference evidence="1" key="1">
    <citation type="submission" date="2024-02" db="EMBL/GenBank/DDBJ databases">
        <title>Metagenome Assembled Genome of Zalaria obscura JY119.</title>
        <authorList>
            <person name="Vighnesh L."/>
            <person name="Jagadeeshwari U."/>
            <person name="Venkata Ramana C."/>
            <person name="Sasikala C."/>
        </authorList>
    </citation>
    <scope>NUCLEOTIDE SEQUENCE</scope>
    <source>
        <strain evidence="1">JY119</strain>
    </source>
</reference>
<name>A0ACC3SMF7_9PEZI</name>
<keyword evidence="2" id="KW-1185">Reference proteome</keyword>
<comment type="caution">
    <text evidence="1">The sequence shown here is derived from an EMBL/GenBank/DDBJ whole genome shotgun (WGS) entry which is preliminary data.</text>
</comment>
<organism evidence="1 2">
    <name type="scientific">Zalaria obscura</name>
    <dbReference type="NCBI Taxonomy" id="2024903"/>
    <lineage>
        <taxon>Eukaryota</taxon>
        <taxon>Fungi</taxon>
        <taxon>Dikarya</taxon>
        <taxon>Ascomycota</taxon>
        <taxon>Pezizomycotina</taxon>
        <taxon>Dothideomycetes</taxon>
        <taxon>Dothideomycetidae</taxon>
        <taxon>Dothideales</taxon>
        <taxon>Zalariaceae</taxon>
        <taxon>Zalaria</taxon>
    </lineage>
</organism>
<sequence length="177" mass="19748">MTIDDHRFDFIPEWHRMLAQRIKFGSIFLFIFELPNVSQSNCSAWGLASACFDGVLAIERSRTFTRDDCYASGPPDNLKIDNAFRHRRGRHRRCLLPVDWPTVPGLEKNVMKLFLSPVPAYFSCSSSVLGGSGVTGSSVAGQRLDAARWPPDPQPFGLEGLGFAHDPWNNRSYAACA</sequence>
<protein>
    <submittedName>
        <fullName evidence="1">Uncharacterized protein</fullName>
    </submittedName>
</protein>
<evidence type="ECO:0000313" key="1">
    <source>
        <dbReference type="EMBL" id="KAK8219690.1"/>
    </source>
</evidence>
<dbReference type="EMBL" id="JAMKPW020000003">
    <property type="protein sequence ID" value="KAK8219690.1"/>
    <property type="molecule type" value="Genomic_DNA"/>
</dbReference>
<evidence type="ECO:0000313" key="2">
    <source>
        <dbReference type="Proteomes" id="UP001320706"/>
    </source>
</evidence>
<gene>
    <name evidence="1" type="ORF">M8818_000664</name>
</gene>